<evidence type="ECO:0000313" key="2">
    <source>
        <dbReference type="Proteomes" id="UP000523447"/>
    </source>
</evidence>
<keyword evidence="2" id="KW-1185">Reference proteome</keyword>
<gene>
    <name evidence="1" type="ORF">HGA07_27925</name>
</gene>
<dbReference type="Proteomes" id="UP000523447">
    <property type="component" value="Unassembled WGS sequence"/>
</dbReference>
<comment type="caution">
    <text evidence="1">The sequence shown here is derived from an EMBL/GenBank/DDBJ whole genome shotgun (WGS) entry which is preliminary data.</text>
</comment>
<accession>A0A7X6M330</accession>
<reference evidence="1 2" key="1">
    <citation type="submission" date="2020-04" db="EMBL/GenBank/DDBJ databases">
        <title>MicrobeNet Type strains.</title>
        <authorList>
            <person name="Nicholson A.C."/>
        </authorList>
    </citation>
    <scope>NUCLEOTIDE SEQUENCE [LARGE SCALE GENOMIC DNA]</scope>
    <source>
        <strain evidence="1 2">DSM 44445</strain>
    </source>
</reference>
<organism evidence="1 2">
    <name type="scientific">Nocardia veterana</name>
    <dbReference type="NCBI Taxonomy" id="132249"/>
    <lineage>
        <taxon>Bacteria</taxon>
        <taxon>Bacillati</taxon>
        <taxon>Actinomycetota</taxon>
        <taxon>Actinomycetes</taxon>
        <taxon>Mycobacteriales</taxon>
        <taxon>Nocardiaceae</taxon>
        <taxon>Nocardia</taxon>
    </lineage>
</organism>
<sequence>MRRNGSPSATDQLPNDLITLRAAAQLAGGVHPKTIRRWIDRELLEGYRQGPRLLFVSRSELQALARPLGADARGVA</sequence>
<dbReference type="EMBL" id="JAAXPE010000046">
    <property type="protein sequence ID" value="NKY89415.1"/>
    <property type="molecule type" value="Genomic_DNA"/>
</dbReference>
<evidence type="ECO:0000313" key="1">
    <source>
        <dbReference type="EMBL" id="NKY89415.1"/>
    </source>
</evidence>
<protein>
    <submittedName>
        <fullName evidence="1">Helix-turn-helix domain-containing protein</fullName>
    </submittedName>
</protein>
<dbReference type="RefSeq" id="WP_146098841.1">
    <property type="nucleotide sequence ID" value="NZ_CAWPHS010000041.1"/>
</dbReference>
<dbReference type="AlphaFoldDB" id="A0A7X6M330"/>
<name>A0A7X6M330_9NOCA</name>
<proteinExistence type="predicted"/>